<name>A0AAN7DTK6_9FUNG</name>
<dbReference type="Pfam" id="PF14529">
    <property type="entry name" value="Exo_endo_phos_2"/>
    <property type="match status" value="1"/>
</dbReference>
<dbReference type="InterPro" id="IPR036691">
    <property type="entry name" value="Endo/exonu/phosph_ase_sf"/>
</dbReference>
<evidence type="ECO:0000259" key="3">
    <source>
        <dbReference type="PROSITE" id="PS50878"/>
    </source>
</evidence>
<comment type="caution">
    <text evidence="4">The sequence shown here is derived from an EMBL/GenBank/DDBJ whole genome shotgun (WGS) entry which is preliminary data.</text>
</comment>
<feature type="domain" description="Reverse transcriptase" evidence="3">
    <location>
        <begin position="807"/>
        <end position="1081"/>
    </location>
</feature>
<dbReference type="GeneID" id="89955777"/>
<dbReference type="GO" id="GO:0003824">
    <property type="term" value="F:catalytic activity"/>
    <property type="evidence" value="ECO:0007669"/>
    <property type="project" value="InterPro"/>
</dbReference>
<feature type="region of interest" description="Disordered" evidence="2">
    <location>
        <begin position="96"/>
        <end position="134"/>
    </location>
</feature>
<dbReference type="PROSITE" id="PS50878">
    <property type="entry name" value="RT_POL"/>
    <property type="match status" value="1"/>
</dbReference>
<feature type="coiled-coil region" evidence="1">
    <location>
        <begin position="31"/>
        <end position="65"/>
    </location>
</feature>
<evidence type="ECO:0000313" key="4">
    <source>
        <dbReference type="EMBL" id="KAK4521475.1"/>
    </source>
</evidence>
<gene>
    <name evidence="4" type="ORF">ATC70_012091</name>
</gene>
<reference evidence="4 5" key="1">
    <citation type="submission" date="2022-11" db="EMBL/GenBank/DDBJ databases">
        <title>Mucor velutinosus strain NIH1002 WGS.</title>
        <authorList>
            <person name="Subramanian P."/>
            <person name="Mullikin J.C."/>
            <person name="Segre J.A."/>
            <person name="Zelazny A.M."/>
        </authorList>
    </citation>
    <scope>NUCLEOTIDE SEQUENCE [LARGE SCALE GENOMIC DNA]</scope>
    <source>
        <strain evidence="4 5">NIH1002</strain>
    </source>
</reference>
<dbReference type="InterPro" id="IPR005135">
    <property type="entry name" value="Endo/exonuclease/phosphatase"/>
</dbReference>
<proteinExistence type="predicted"/>
<protein>
    <recommendedName>
        <fullName evidence="3">Reverse transcriptase domain-containing protein</fullName>
    </recommendedName>
</protein>
<dbReference type="Pfam" id="PF00078">
    <property type="entry name" value="RVT_1"/>
    <property type="match status" value="1"/>
</dbReference>
<dbReference type="EMBL" id="JASEJX010000004">
    <property type="protein sequence ID" value="KAK4521475.1"/>
    <property type="molecule type" value="Genomic_DNA"/>
</dbReference>
<evidence type="ECO:0000313" key="5">
    <source>
        <dbReference type="Proteomes" id="UP001304243"/>
    </source>
</evidence>
<feature type="compositionally biased region" description="Low complexity" evidence="2">
    <location>
        <begin position="102"/>
        <end position="115"/>
    </location>
</feature>
<dbReference type="SUPFAM" id="SSF56219">
    <property type="entry name" value="DNase I-like"/>
    <property type="match status" value="1"/>
</dbReference>
<evidence type="ECO:0000256" key="1">
    <source>
        <dbReference type="SAM" id="Coils"/>
    </source>
</evidence>
<dbReference type="Proteomes" id="UP001304243">
    <property type="component" value="Unassembled WGS sequence"/>
</dbReference>
<keyword evidence="1" id="KW-0175">Coiled coil</keyword>
<keyword evidence="5" id="KW-1185">Reference proteome</keyword>
<dbReference type="RefSeq" id="XP_064688141.1">
    <property type="nucleotide sequence ID" value="XM_064831273.1"/>
</dbReference>
<sequence>MTTPISQSLQGFDISQLPMLLEHIQQQLASVQEKVHEHDHLLERMNKLEEENQALKKNLLAKDLVIQELQGQLSRGTTQAPTPEVDQERPFISQVVQSQDPATTASTTTATDTATKGSYLSAARSGAKRPDPVRTAKRRLAAGRLFQSAAVKGQQGYQYVYLGRSGKIQRSEVRATLRKVGVDTGRVLDICFPASGVIGVLVHIQYVDTFLAYMHKCEAELIENFEPLDPKHIADPQYANLAIADREQLIYEFTNTRALQTLSFLRPLNVSGVGKYFVSAGWISQEELDTASHINNNPVHSFPVSLSLWNANGLRQSVVHDVLSHVLDTHVLLVTETWLLSGSFPSDWSQFHLYGTKVPGAFGRGSGGVTAFVSPSCPFSVSQLPSYNPHTLSLKVGTLTVHCVYLPPPLSSDKVLSLLRSLPITSDTILCGDFNARFGSLLGDTTANPRGNSLLPWIEEASLSILNESLAYGTPTFTTFRRQQEVHSIIDLFLTNIGETAMLNSQLVVDSDLSLGSDHRLMILTFEYVPPPDDTLGSGNSGGLAPRRQWKLSKLRKKRPLGLLRESFRSSVAPLVDSLSGLVSAPDGVRPDIDALNDSLNCCLYESLDGSIGVKSGRPGHWKKYWTQEIEDAARERDASYSRWRWASGFAKVETWGIYQTALRRFRSLIQAAKRKSWNTFCSNLEKDFSKATAAIKRIKRNKESSATYSHPDGPAASVTAMASHLASVYNGTLLNSASRPVAPEPNVSDLPYNDPSVTNLFDADTIVSLIKRLPNGKAPGPDHLKAEMLKALASDIAPVLSLLFTLCSQWSYTPVLWRHAQVFPIYKKGDVSDPANFRPISLTSVMRKLFEFSLMPALDEHSPALDVAQGGFRPQRSPLDQALCLHDLMHDYFLTHHHYPVVAFLDIKSAYDTVDRNVIWDALAHSSLPRPILSLLINMFDDVLVSVLIANHNSDPFSPATGVLQGSVLSPHLYSLYINSLPAVLRAAVNRGTMVSPPGMHPVHINSLLFADDVAIFGSRTDVQTMLDVASDHSFSLGYRWKPSKCAVLCAPTASTRHPLSLYGEPLPVVEEFTYLGMPFRYKGLYAPGILNLRASGAIKTIALLNSVGVNRNGFSLLLCARLYKSFIRPKLEYGLAISHLSFRDFKALDALQNRLVGMFVGSTWYNVAKHLTCIPSMKHRYNVLATRYALRADTLPDDCLLVLLRRGLLYTRLDRFICQNPLYLTLPDPPPFTTAGLTEVFDSYWQDQVDHQLAAAAVSGTQTLLRACRRSVSRPDPILYLPIGRSARSRLVRWRLGRFTNMREECPCVMGDFISRNHFLTCRALDRTLLDALPVAPPGIHRIDYALNCLPVKASDGPPSYWSALLALLHAIDCLVHPLAVIPADLDSGLLWFSAR</sequence>
<dbReference type="PANTHER" id="PTHR19446">
    <property type="entry name" value="REVERSE TRANSCRIPTASES"/>
    <property type="match status" value="1"/>
</dbReference>
<dbReference type="Gene3D" id="3.60.10.10">
    <property type="entry name" value="Endonuclease/exonuclease/phosphatase"/>
    <property type="match status" value="1"/>
</dbReference>
<evidence type="ECO:0000256" key="2">
    <source>
        <dbReference type="SAM" id="MobiDB-lite"/>
    </source>
</evidence>
<dbReference type="InterPro" id="IPR000477">
    <property type="entry name" value="RT_dom"/>
</dbReference>
<accession>A0AAN7DTK6</accession>
<dbReference type="CDD" id="cd01650">
    <property type="entry name" value="RT_nLTR_like"/>
    <property type="match status" value="1"/>
</dbReference>
<organism evidence="4 5">
    <name type="scientific">Mucor velutinosus</name>
    <dbReference type="NCBI Taxonomy" id="708070"/>
    <lineage>
        <taxon>Eukaryota</taxon>
        <taxon>Fungi</taxon>
        <taxon>Fungi incertae sedis</taxon>
        <taxon>Mucoromycota</taxon>
        <taxon>Mucoromycotina</taxon>
        <taxon>Mucoromycetes</taxon>
        <taxon>Mucorales</taxon>
        <taxon>Mucorineae</taxon>
        <taxon>Mucoraceae</taxon>
        <taxon>Mucor</taxon>
    </lineage>
</organism>